<organism evidence="2 3">
    <name type="scientific">Chionoecetes opilio</name>
    <name type="common">Atlantic snow crab</name>
    <name type="synonym">Cancer opilio</name>
    <dbReference type="NCBI Taxonomy" id="41210"/>
    <lineage>
        <taxon>Eukaryota</taxon>
        <taxon>Metazoa</taxon>
        <taxon>Ecdysozoa</taxon>
        <taxon>Arthropoda</taxon>
        <taxon>Crustacea</taxon>
        <taxon>Multicrustacea</taxon>
        <taxon>Malacostraca</taxon>
        <taxon>Eumalacostraca</taxon>
        <taxon>Eucarida</taxon>
        <taxon>Decapoda</taxon>
        <taxon>Pleocyemata</taxon>
        <taxon>Brachyura</taxon>
        <taxon>Eubrachyura</taxon>
        <taxon>Majoidea</taxon>
        <taxon>Majidae</taxon>
        <taxon>Chionoecetes</taxon>
    </lineage>
</organism>
<feature type="region of interest" description="Disordered" evidence="1">
    <location>
        <begin position="1"/>
        <end position="70"/>
    </location>
</feature>
<gene>
    <name evidence="2" type="ORF">GWK47_048295</name>
</gene>
<feature type="compositionally biased region" description="Basic and acidic residues" evidence="1">
    <location>
        <begin position="36"/>
        <end position="54"/>
    </location>
</feature>
<feature type="compositionally biased region" description="Polar residues" evidence="1">
    <location>
        <begin position="24"/>
        <end position="35"/>
    </location>
</feature>
<dbReference type="EMBL" id="JACEEZ010012677">
    <property type="protein sequence ID" value="KAG0720548.1"/>
    <property type="molecule type" value="Genomic_DNA"/>
</dbReference>
<keyword evidence="3" id="KW-1185">Reference proteome</keyword>
<accession>A0A8J4Y322</accession>
<dbReference type="AlphaFoldDB" id="A0A8J4Y322"/>
<sequence>MTLIDKRIGSSTFSNSGKCVDQLQGAQRHSSWQDHTSAEPRVTNRDTRWDKAKYDQNGQTSPPSEYPGPLRLGKGLRRFLGLWRLLPEIPFVPKLRGR</sequence>
<name>A0A8J4Y322_CHIOP</name>
<evidence type="ECO:0000313" key="3">
    <source>
        <dbReference type="Proteomes" id="UP000770661"/>
    </source>
</evidence>
<evidence type="ECO:0000313" key="2">
    <source>
        <dbReference type="EMBL" id="KAG0720548.1"/>
    </source>
</evidence>
<comment type="caution">
    <text evidence="2">The sequence shown here is derived from an EMBL/GenBank/DDBJ whole genome shotgun (WGS) entry which is preliminary data.</text>
</comment>
<protein>
    <submittedName>
        <fullName evidence="2">Uncharacterized protein</fullName>
    </submittedName>
</protein>
<reference evidence="2" key="1">
    <citation type="submission" date="2020-07" db="EMBL/GenBank/DDBJ databases">
        <title>The High-quality genome of the commercially important snow crab, Chionoecetes opilio.</title>
        <authorList>
            <person name="Jeong J.-H."/>
            <person name="Ryu S."/>
        </authorList>
    </citation>
    <scope>NUCLEOTIDE SEQUENCE</scope>
    <source>
        <strain evidence="2">MADBK_172401_WGS</strain>
        <tissue evidence="2">Digestive gland</tissue>
    </source>
</reference>
<evidence type="ECO:0000256" key="1">
    <source>
        <dbReference type="SAM" id="MobiDB-lite"/>
    </source>
</evidence>
<dbReference type="Proteomes" id="UP000770661">
    <property type="component" value="Unassembled WGS sequence"/>
</dbReference>
<proteinExistence type="predicted"/>